<accession>A0ABR0RRQ8</accession>
<keyword evidence="4" id="KW-1185">Reference proteome</keyword>
<dbReference type="Proteomes" id="UP001334248">
    <property type="component" value="Unassembled WGS sequence"/>
</dbReference>
<evidence type="ECO:0000313" key="3">
    <source>
        <dbReference type="EMBL" id="KAK5943243.1"/>
    </source>
</evidence>
<organism evidence="3 4">
    <name type="scientific">Knufia obscura</name>
    <dbReference type="NCBI Taxonomy" id="1635080"/>
    <lineage>
        <taxon>Eukaryota</taxon>
        <taxon>Fungi</taxon>
        <taxon>Dikarya</taxon>
        <taxon>Ascomycota</taxon>
        <taxon>Pezizomycotina</taxon>
        <taxon>Eurotiomycetes</taxon>
        <taxon>Chaetothyriomycetidae</taxon>
        <taxon>Chaetothyriales</taxon>
        <taxon>Trichomeriaceae</taxon>
        <taxon>Knufia</taxon>
    </lineage>
</organism>
<dbReference type="EMBL" id="JAVHJV010000004">
    <property type="protein sequence ID" value="KAK5943243.1"/>
    <property type="molecule type" value="Genomic_DNA"/>
</dbReference>
<dbReference type="RefSeq" id="XP_064731333.1">
    <property type="nucleotide sequence ID" value="XM_064872675.1"/>
</dbReference>
<reference evidence="3 4" key="1">
    <citation type="journal article" date="2023" name="Res Sq">
        <title>Genomic and morphological characterization of Knufia obscura isolated from the Mars 2020 spacecraft assembly facility.</title>
        <authorList>
            <person name="Chander A.M."/>
            <person name="Teixeira M.M."/>
            <person name="Singh N.K."/>
            <person name="Williams M.P."/>
            <person name="Parker C.W."/>
            <person name="Leo P."/>
            <person name="Stajich J.E."/>
            <person name="Torok T."/>
            <person name="Tighe S."/>
            <person name="Mason C.E."/>
            <person name="Venkateswaran K."/>
        </authorList>
    </citation>
    <scope>NUCLEOTIDE SEQUENCE [LARGE SCALE GENOMIC DNA]</scope>
    <source>
        <strain evidence="3 4">CCFEE 5817</strain>
    </source>
</reference>
<evidence type="ECO:0000313" key="4">
    <source>
        <dbReference type="Proteomes" id="UP001334248"/>
    </source>
</evidence>
<evidence type="ECO:0000256" key="1">
    <source>
        <dbReference type="SAM" id="MobiDB-lite"/>
    </source>
</evidence>
<feature type="region of interest" description="Disordered" evidence="1">
    <location>
        <begin position="25"/>
        <end position="83"/>
    </location>
</feature>
<feature type="compositionally biased region" description="Low complexity" evidence="1">
    <location>
        <begin position="41"/>
        <end position="51"/>
    </location>
</feature>
<comment type="caution">
    <text evidence="3">The sequence shown here is derived from an EMBL/GenBank/DDBJ whole genome shotgun (WGS) entry which is preliminary data.</text>
</comment>
<protein>
    <submittedName>
        <fullName evidence="3">Uncharacterized protein</fullName>
    </submittedName>
</protein>
<feature type="signal peptide" evidence="2">
    <location>
        <begin position="1"/>
        <end position="21"/>
    </location>
</feature>
<sequence length="145" mass="15341">MKLQAVIGTSLLLLSAPLALAASTPAPTNQTLSHPSPAPAPSAQNTTSPTPQVSPPPSPTSSTPSSKSAKPCRTYIRSNTRNATEDVDVLRGLGFGLPEYEVHAVSRIEGAWGRVYELVPFLNEEILEGLGMAEEEIEALRPLGR</sequence>
<gene>
    <name evidence="3" type="ORF">PMZ80_004250</name>
</gene>
<evidence type="ECO:0000256" key="2">
    <source>
        <dbReference type="SAM" id="SignalP"/>
    </source>
</evidence>
<name>A0ABR0RRQ8_9EURO</name>
<keyword evidence="2" id="KW-0732">Signal</keyword>
<dbReference type="GeneID" id="89997699"/>
<proteinExistence type="predicted"/>
<feature type="chain" id="PRO_5046065757" evidence="2">
    <location>
        <begin position="22"/>
        <end position="145"/>
    </location>
</feature>